<feature type="transmembrane region" description="Helical" evidence="1">
    <location>
        <begin position="12"/>
        <end position="30"/>
    </location>
</feature>
<sequence length="88" mass="9120">MAVKYRHSGRRVLIALSLLYTGLLLASGVTAALGPYYFTGAACSAMTVLLSTALVDLESPPSCGACFLYGFVAASAGLASGVYTEYAW</sequence>
<dbReference type="EMBL" id="ML736777">
    <property type="protein sequence ID" value="KAE8403344.1"/>
    <property type="molecule type" value="Genomic_DNA"/>
</dbReference>
<protein>
    <submittedName>
        <fullName evidence="2">Uncharacterized protein</fullName>
    </submittedName>
</protein>
<name>A0A5N7DAT1_9EURO</name>
<feature type="transmembrane region" description="Helical" evidence="1">
    <location>
        <begin position="67"/>
        <end position="86"/>
    </location>
</feature>
<dbReference type="Proteomes" id="UP000325579">
    <property type="component" value="Unassembled WGS sequence"/>
</dbReference>
<gene>
    <name evidence="2" type="ORF">BDV37DRAFT_250311</name>
</gene>
<reference evidence="2 3" key="1">
    <citation type="submission" date="2019-04" db="EMBL/GenBank/DDBJ databases">
        <authorList>
            <consortium name="DOE Joint Genome Institute"/>
            <person name="Mondo S."/>
            <person name="Kjaerbolling I."/>
            <person name="Vesth T."/>
            <person name="Frisvad J.C."/>
            <person name="Nybo J.L."/>
            <person name="Theobald S."/>
            <person name="Kildgaard S."/>
            <person name="Isbrandt T."/>
            <person name="Kuo A."/>
            <person name="Sato A."/>
            <person name="Lyhne E.K."/>
            <person name="Kogle M.E."/>
            <person name="Wiebenga A."/>
            <person name="Kun R.S."/>
            <person name="Lubbers R.J."/>
            <person name="Makela M.R."/>
            <person name="Barry K."/>
            <person name="Chovatia M."/>
            <person name="Clum A."/>
            <person name="Daum C."/>
            <person name="Haridas S."/>
            <person name="He G."/>
            <person name="LaButti K."/>
            <person name="Lipzen A."/>
            <person name="Riley R."/>
            <person name="Salamov A."/>
            <person name="Simmons B.A."/>
            <person name="Magnuson J.K."/>
            <person name="Henrissat B."/>
            <person name="Mortensen U.H."/>
            <person name="Larsen T.O."/>
            <person name="Devries R.P."/>
            <person name="Grigoriev I.V."/>
            <person name="Machida M."/>
            <person name="Baker S.E."/>
            <person name="Andersen M.R."/>
            <person name="Cantor M.N."/>
            <person name="Hua S.X."/>
        </authorList>
    </citation>
    <scope>NUCLEOTIDE SEQUENCE [LARGE SCALE GENOMIC DNA]</scope>
    <source>
        <strain evidence="2 3">CBS 119388</strain>
    </source>
</reference>
<keyword evidence="1" id="KW-0472">Membrane</keyword>
<dbReference type="RefSeq" id="XP_031940663.1">
    <property type="nucleotide sequence ID" value="XM_032082172.1"/>
</dbReference>
<evidence type="ECO:0000256" key="1">
    <source>
        <dbReference type="SAM" id="Phobius"/>
    </source>
</evidence>
<keyword evidence="1" id="KW-0812">Transmembrane</keyword>
<feature type="transmembrane region" description="Helical" evidence="1">
    <location>
        <begin position="36"/>
        <end position="55"/>
    </location>
</feature>
<dbReference type="GeneID" id="43666863"/>
<accession>A0A5N7DAT1</accession>
<keyword evidence="1" id="KW-1133">Transmembrane helix</keyword>
<proteinExistence type="predicted"/>
<dbReference type="OrthoDB" id="18170at2759"/>
<evidence type="ECO:0000313" key="3">
    <source>
        <dbReference type="Proteomes" id="UP000325579"/>
    </source>
</evidence>
<organism evidence="2 3">
    <name type="scientific">Aspergillus pseudonomiae</name>
    <dbReference type="NCBI Taxonomy" id="1506151"/>
    <lineage>
        <taxon>Eukaryota</taxon>
        <taxon>Fungi</taxon>
        <taxon>Dikarya</taxon>
        <taxon>Ascomycota</taxon>
        <taxon>Pezizomycotina</taxon>
        <taxon>Eurotiomycetes</taxon>
        <taxon>Eurotiomycetidae</taxon>
        <taxon>Eurotiales</taxon>
        <taxon>Aspergillaceae</taxon>
        <taxon>Aspergillus</taxon>
        <taxon>Aspergillus subgen. Circumdati</taxon>
    </lineage>
</organism>
<evidence type="ECO:0000313" key="2">
    <source>
        <dbReference type="EMBL" id="KAE8403344.1"/>
    </source>
</evidence>
<keyword evidence="3" id="KW-1185">Reference proteome</keyword>
<dbReference type="AlphaFoldDB" id="A0A5N7DAT1"/>